<dbReference type="InterPro" id="IPR032816">
    <property type="entry name" value="VTT_dom"/>
</dbReference>
<dbReference type="Pfam" id="PF09335">
    <property type="entry name" value="VTT_dom"/>
    <property type="match status" value="1"/>
</dbReference>
<keyword evidence="9" id="KW-1185">Reference proteome</keyword>
<dbReference type="GO" id="GO:0005886">
    <property type="term" value="C:plasma membrane"/>
    <property type="evidence" value="ECO:0007669"/>
    <property type="project" value="UniProtKB-SubCell"/>
</dbReference>
<accession>A0A7X3MP57</accession>
<evidence type="ECO:0000256" key="4">
    <source>
        <dbReference type="ARBA" id="ARBA00022989"/>
    </source>
</evidence>
<reference evidence="8 9" key="1">
    <citation type="submission" date="2019-12" db="EMBL/GenBank/DDBJ databases">
        <authorList>
            <person name="Yuan C.-G."/>
        </authorList>
    </citation>
    <scope>NUCLEOTIDE SEQUENCE [LARGE SCALE GENOMIC DNA]</scope>
    <source>
        <strain evidence="8 9">KCTC 23863</strain>
    </source>
</reference>
<reference evidence="8 9" key="2">
    <citation type="submission" date="2020-01" db="EMBL/GenBank/DDBJ databases">
        <title>Microvirga sp. nov., an arsenate reduction bacterium isolated from Tibet hotspring sediments.</title>
        <authorList>
            <person name="Xian W.-D."/>
            <person name="Li W.-J."/>
        </authorList>
    </citation>
    <scope>NUCLEOTIDE SEQUENCE [LARGE SCALE GENOMIC DNA]</scope>
    <source>
        <strain evidence="8 9">KCTC 23863</strain>
    </source>
</reference>
<evidence type="ECO:0000256" key="5">
    <source>
        <dbReference type="ARBA" id="ARBA00023136"/>
    </source>
</evidence>
<dbReference type="RefSeq" id="WP_160883234.1">
    <property type="nucleotide sequence ID" value="NZ_WURB01000002.1"/>
</dbReference>
<evidence type="ECO:0000256" key="3">
    <source>
        <dbReference type="ARBA" id="ARBA00022692"/>
    </source>
</evidence>
<feature type="domain" description="VTT" evidence="7">
    <location>
        <begin position="30"/>
        <end position="160"/>
    </location>
</feature>
<dbReference type="PANTHER" id="PTHR42709:SF6">
    <property type="entry name" value="UNDECAPRENYL PHOSPHATE TRANSPORTER A"/>
    <property type="match status" value="1"/>
</dbReference>
<dbReference type="InterPro" id="IPR051311">
    <property type="entry name" value="DedA_domain"/>
</dbReference>
<evidence type="ECO:0000313" key="9">
    <source>
        <dbReference type="Proteomes" id="UP000436483"/>
    </source>
</evidence>
<gene>
    <name evidence="8" type="ORF">GR328_04055</name>
</gene>
<evidence type="ECO:0000256" key="1">
    <source>
        <dbReference type="ARBA" id="ARBA00004651"/>
    </source>
</evidence>
<keyword evidence="2" id="KW-1003">Cell membrane</keyword>
<feature type="transmembrane region" description="Helical" evidence="6">
    <location>
        <begin position="12"/>
        <end position="30"/>
    </location>
</feature>
<organism evidence="8 9">
    <name type="scientific">Microvirga makkahensis</name>
    <dbReference type="NCBI Taxonomy" id="1128670"/>
    <lineage>
        <taxon>Bacteria</taxon>
        <taxon>Pseudomonadati</taxon>
        <taxon>Pseudomonadota</taxon>
        <taxon>Alphaproteobacteria</taxon>
        <taxon>Hyphomicrobiales</taxon>
        <taxon>Methylobacteriaceae</taxon>
        <taxon>Microvirga</taxon>
    </lineage>
</organism>
<comment type="caution">
    <text evidence="8">The sequence shown here is derived from an EMBL/GenBank/DDBJ whole genome shotgun (WGS) entry which is preliminary data.</text>
</comment>
<keyword evidence="3 6" id="KW-0812">Transmembrane</keyword>
<proteinExistence type="predicted"/>
<evidence type="ECO:0000256" key="6">
    <source>
        <dbReference type="SAM" id="Phobius"/>
    </source>
</evidence>
<evidence type="ECO:0000259" key="7">
    <source>
        <dbReference type="Pfam" id="PF09335"/>
    </source>
</evidence>
<comment type="subcellular location">
    <subcellularLocation>
        <location evidence="1">Cell membrane</location>
        <topology evidence="1">Multi-pass membrane protein</topology>
    </subcellularLocation>
</comment>
<feature type="transmembrane region" description="Helical" evidence="6">
    <location>
        <begin position="50"/>
        <end position="71"/>
    </location>
</feature>
<feature type="transmembrane region" description="Helical" evidence="6">
    <location>
        <begin position="140"/>
        <end position="160"/>
    </location>
</feature>
<evidence type="ECO:0000256" key="2">
    <source>
        <dbReference type="ARBA" id="ARBA00022475"/>
    </source>
</evidence>
<feature type="transmembrane region" description="Helical" evidence="6">
    <location>
        <begin position="172"/>
        <end position="190"/>
    </location>
</feature>
<dbReference type="AlphaFoldDB" id="A0A7X3MP57"/>
<keyword evidence="5 6" id="KW-0472">Membrane</keyword>
<evidence type="ECO:0000313" key="8">
    <source>
        <dbReference type="EMBL" id="MXQ10634.1"/>
    </source>
</evidence>
<sequence>MFDWITGFVVRSGYSGIFLLMLAENVVPPIPSELIMPLAGFTAARGQLGLAIVILAGTAGSLTGAVFWYYIGKWLGLKRLKHLAARHGRWVTLSPADVERADEWFTRHGAGAVFFGRLIPTVRTLISVPAGIAGMPLPSFLAWSALGTGLWTALLAGAGYLLQSQYELVSDYLNPISTAVVVLIIGWYLYRVATFRTGGRPSTR</sequence>
<name>A0A7X3MP57_9HYPH</name>
<keyword evidence="4 6" id="KW-1133">Transmembrane helix</keyword>
<dbReference type="Proteomes" id="UP000436483">
    <property type="component" value="Unassembled WGS sequence"/>
</dbReference>
<dbReference type="PANTHER" id="PTHR42709">
    <property type="entry name" value="ALKALINE PHOSPHATASE LIKE PROTEIN"/>
    <property type="match status" value="1"/>
</dbReference>
<dbReference type="OrthoDB" id="9813426at2"/>
<dbReference type="EMBL" id="WURB01000002">
    <property type="protein sequence ID" value="MXQ10634.1"/>
    <property type="molecule type" value="Genomic_DNA"/>
</dbReference>
<protein>
    <submittedName>
        <fullName evidence="8">DedA family protein</fullName>
    </submittedName>
</protein>